<dbReference type="Pfam" id="PF07779">
    <property type="entry name" value="Cas1_AcylT"/>
    <property type="match status" value="1"/>
</dbReference>
<comment type="subcellular location">
    <subcellularLocation>
        <location evidence="1">Membrane</location>
        <topology evidence="1">Multi-pass membrane protein</topology>
    </subcellularLocation>
</comment>
<dbReference type="InterPro" id="IPR057106">
    <property type="entry name" value="NXPE4_C"/>
</dbReference>
<comment type="caution">
    <text evidence="12">The sequence shown here is derived from an EMBL/GenBank/DDBJ whole genome shotgun (WGS) entry which is preliminary data.</text>
</comment>
<evidence type="ECO:0000256" key="5">
    <source>
        <dbReference type="ARBA" id="ARBA00022989"/>
    </source>
</evidence>
<feature type="region of interest" description="Disordered" evidence="8">
    <location>
        <begin position="440"/>
        <end position="465"/>
    </location>
</feature>
<dbReference type="GO" id="GO:0016740">
    <property type="term" value="F:transferase activity"/>
    <property type="evidence" value="ECO:0007669"/>
    <property type="project" value="UniProtKB-KW"/>
</dbReference>
<feature type="transmembrane region" description="Helical" evidence="9">
    <location>
        <begin position="660"/>
        <end position="677"/>
    </location>
</feature>
<evidence type="ECO:0000313" key="13">
    <source>
        <dbReference type="Proteomes" id="UP000029964"/>
    </source>
</evidence>
<organism evidence="12 13">
    <name type="scientific">Hapsidospora chrysogenum (strain ATCC 11550 / CBS 779.69 / DSM 880 / IAM 14645 / JCM 23072 / IMI 49137)</name>
    <name type="common">Acremonium chrysogenum</name>
    <dbReference type="NCBI Taxonomy" id="857340"/>
    <lineage>
        <taxon>Eukaryota</taxon>
        <taxon>Fungi</taxon>
        <taxon>Dikarya</taxon>
        <taxon>Ascomycota</taxon>
        <taxon>Pezizomycotina</taxon>
        <taxon>Sordariomycetes</taxon>
        <taxon>Hypocreomycetidae</taxon>
        <taxon>Hypocreales</taxon>
        <taxon>Bionectriaceae</taxon>
        <taxon>Hapsidospora</taxon>
    </lineage>
</organism>
<accession>A0A086T3N7</accession>
<feature type="transmembrane region" description="Helical" evidence="9">
    <location>
        <begin position="418"/>
        <end position="438"/>
    </location>
</feature>
<keyword evidence="6 9" id="KW-0472">Membrane</keyword>
<keyword evidence="3 12" id="KW-0808">Transferase</keyword>
<comment type="similarity">
    <text evidence="2">Belongs to the PC-esterase family. CASD1 subfamily.</text>
</comment>
<evidence type="ECO:0000313" key="12">
    <source>
        <dbReference type="EMBL" id="KFH43969.1"/>
    </source>
</evidence>
<feature type="domain" description="NXPE C-terminal" evidence="11">
    <location>
        <begin position="70"/>
        <end position="119"/>
    </location>
</feature>
<feature type="transmembrane region" description="Helical" evidence="9">
    <location>
        <begin position="387"/>
        <end position="406"/>
    </location>
</feature>
<feature type="transmembrane region" description="Helical" evidence="9">
    <location>
        <begin position="530"/>
        <end position="548"/>
    </location>
</feature>
<evidence type="ECO:0000256" key="9">
    <source>
        <dbReference type="SAM" id="Phobius"/>
    </source>
</evidence>
<evidence type="ECO:0000259" key="11">
    <source>
        <dbReference type="Pfam" id="PF24536"/>
    </source>
</evidence>
<gene>
    <name evidence="12" type="ORF">ACRE_052630</name>
</gene>
<dbReference type="OrthoDB" id="1932925at2759"/>
<dbReference type="GO" id="GO:0016020">
    <property type="term" value="C:membrane"/>
    <property type="evidence" value="ECO:0007669"/>
    <property type="project" value="UniProtKB-SubCell"/>
</dbReference>
<feature type="transmembrane region" description="Helical" evidence="9">
    <location>
        <begin position="353"/>
        <end position="375"/>
    </location>
</feature>
<dbReference type="Proteomes" id="UP000029964">
    <property type="component" value="Unassembled WGS sequence"/>
</dbReference>
<name>A0A086T3N7_HAPC1</name>
<dbReference type="PANTHER" id="PTHR13533">
    <property type="entry name" value="N-ACETYLNEURAMINATE 9-O-ACETYLTRANSFERASE"/>
    <property type="match status" value="1"/>
</dbReference>
<keyword evidence="7" id="KW-0325">Glycoprotein</keyword>
<sequence length="864" mass="97691">MPSAAFALPSSGGTAGRVVSLVATLVVLAGIVINFLNLSDDPYRCKSLLHDGTWLDQPDENGDRDPFKHWQPRGCMMHEYKSEDIKDCMEGRHMVFFGDSTTRQIFWAMGRLLDREYADQQRKTSEKHGIHDMEFDGVRLYQVWDPLMEPGEATDEVYRELATYREERRHPVPVEDQKGAAFIFMGVGIWFAAKMEVGESLENFKVVFNNVSDFLHQEELPDFGTAPMDFDDGVGNELYLGPPAAPFYDTMPDYRKTGIASQPGEIEAINEFLQSMEDETNIGMLWSYPALQRDQPHVIAEPENGFHVTDSVAETKAQILLNLRCNAKLDRQRSFPYSRTCCTDYGNRPTVQLVIVALGLCYVAVALLAEATALFRPGQQPSTLANVFNLHTGIFVTALLFCYWADRTQAFAKGSKEYVAADFLLLSGLALIAGLVSVTKSRPPPPRPGAQTTTPTPTALDDMKPLSRDQTDEWKGWMQAAILIYHWTGASRDLDIYIPIRLMVAAYLFQSGFGHAVYFLAKKDFSFKRVVSVMLRLNLLCCALPYIMNTNYMFYYFAPLVSFWYVIVYAVFAIGQKYNDNVWALLAKMSVAAFIMPGLVVYTPVMDWAFAALRILCRIEWDLDEWKFRLGLDGFIVYVGMLVGMASLKTKLYNQILTGMYGLPGIVGILSMAFYWWNAASLSADKQQYNTYHPYASFVPILGFIAARNLSRHARAWYSRAFAWLGRCSLETFTLQFHIFLAADTKGLLLLDIFQGDGSLLGDRWRALIFIVPVFLWISSRVADATGDIVKLLTTDLPAGEQNEHFDIEGKAEAEPLMEGSTRQISERLKLAMRKVPVKKAWLNDLKLRMAVLLTGLWILNWLY</sequence>
<keyword evidence="13" id="KW-1185">Reference proteome</keyword>
<feature type="transmembrane region" description="Helical" evidence="9">
    <location>
        <begin position="496"/>
        <end position="518"/>
    </location>
</feature>
<evidence type="ECO:0000256" key="3">
    <source>
        <dbReference type="ARBA" id="ARBA00022679"/>
    </source>
</evidence>
<feature type="transmembrane region" description="Helical" evidence="9">
    <location>
        <begin position="630"/>
        <end position="648"/>
    </location>
</feature>
<dbReference type="AlphaFoldDB" id="A0A086T3N7"/>
<evidence type="ECO:0000256" key="1">
    <source>
        <dbReference type="ARBA" id="ARBA00004141"/>
    </source>
</evidence>
<dbReference type="HOGENOM" id="CLU_008003_0_0_1"/>
<dbReference type="InterPro" id="IPR012419">
    <property type="entry name" value="Cas1_AcylTrans_dom"/>
</dbReference>
<feature type="transmembrane region" description="Helical" evidence="9">
    <location>
        <begin position="582"/>
        <end position="602"/>
    </location>
</feature>
<dbReference type="GO" id="GO:0005975">
    <property type="term" value="P:carbohydrate metabolic process"/>
    <property type="evidence" value="ECO:0007669"/>
    <property type="project" value="UniProtKB-ARBA"/>
</dbReference>
<reference evidence="13" key="1">
    <citation type="journal article" date="2014" name="Genome Announc.">
        <title>Genome sequence and annotation of Acremonium chrysogenum, producer of the beta-lactam antibiotic cephalosporin C.</title>
        <authorList>
            <person name="Terfehr D."/>
            <person name="Dahlmann T.A."/>
            <person name="Specht T."/>
            <person name="Zadra I."/>
            <person name="Kuernsteiner H."/>
            <person name="Kueck U."/>
        </authorList>
    </citation>
    <scope>NUCLEOTIDE SEQUENCE [LARGE SCALE GENOMIC DNA]</scope>
    <source>
        <strain evidence="13">ATCC 11550 / CBS 779.69 / DSM 880 / IAM 14645 / JCM 23072 / IMI 49137</strain>
    </source>
</reference>
<dbReference type="EMBL" id="JPKY01000057">
    <property type="protein sequence ID" value="KFH43969.1"/>
    <property type="molecule type" value="Genomic_DNA"/>
</dbReference>
<feature type="transmembrane region" description="Helical" evidence="9">
    <location>
        <begin position="554"/>
        <end position="575"/>
    </location>
</feature>
<evidence type="ECO:0000256" key="7">
    <source>
        <dbReference type="ARBA" id="ARBA00023180"/>
    </source>
</evidence>
<evidence type="ECO:0000256" key="6">
    <source>
        <dbReference type="ARBA" id="ARBA00023136"/>
    </source>
</evidence>
<evidence type="ECO:0000256" key="4">
    <source>
        <dbReference type="ARBA" id="ARBA00022692"/>
    </source>
</evidence>
<feature type="transmembrane region" description="Helical" evidence="9">
    <location>
        <begin position="692"/>
        <end position="710"/>
    </location>
</feature>
<evidence type="ECO:0000256" key="2">
    <source>
        <dbReference type="ARBA" id="ARBA00010666"/>
    </source>
</evidence>
<feature type="compositionally biased region" description="Low complexity" evidence="8">
    <location>
        <begin position="449"/>
        <end position="458"/>
    </location>
</feature>
<feature type="transmembrane region" description="Helical" evidence="9">
    <location>
        <begin position="18"/>
        <end position="38"/>
    </location>
</feature>
<evidence type="ECO:0000259" key="10">
    <source>
        <dbReference type="Pfam" id="PF07779"/>
    </source>
</evidence>
<keyword evidence="5 9" id="KW-1133">Transmembrane helix</keyword>
<keyword evidence="4 9" id="KW-0812">Transmembrane</keyword>
<proteinExistence type="inferred from homology"/>
<evidence type="ECO:0000256" key="8">
    <source>
        <dbReference type="SAM" id="MobiDB-lite"/>
    </source>
</evidence>
<protein>
    <submittedName>
        <fullName evidence="12">O-acetyltransferase-like protein</fullName>
    </submittedName>
</protein>
<dbReference type="GO" id="GO:0005794">
    <property type="term" value="C:Golgi apparatus"/>
    <property type="evidence" value="ECO:0007669"/>
    <property type="project" value="UniProtKB-ARBA"/>
</dbReference>
<feature type="domain" description="Cas1p 10 TM acyl transferase" evidence="10">
    <location>
        <begin position="337"/>
        <end position="794"/>
    </location>
</feature>
<dbReference type="Pfam" id="PF24536">
    <property type="entry name" value="NXPE4_C"/>
    <property type="match status" value="1"/>
</dbReference>
<dbReference type="PANTHER" id="PTHR13533:SF1">
    <property type="entry name" value="N-ACETYLNEURAMINATE 9-O-ACETYLTRANSFERASE"/>
    <property type="match status" value="1"/>
</dbReference>